<keyword evidence="2" id="KW-1185">Reference proteome</keyword>
<evidence type="ECO:0000313" key="1">
    <source>
        <dbReference type="EMBL" id="ETA75094.1"/>
    </source>
</evidence>
<name>V7HXX4_9LACO</name>
<accession>V7HXX4</accession>
<proteinExistence type="predicted"/>
<dbReference type="RefSeq" id="WP_023858693.1">
    <property type="nucleotide sequence ID" value="NZ_AWWH01000011.1"/>
</dbReference>
<organism evidence="1 2">
    <name type="scientific">Ligilactobacillus equi DPC 6820</name>
    <dbReference type="NCBI Taxonomy" id="1392007"/>
    <lineage>
        <taxon>Bacteria</taxon>
        <taxon>Bacillati</taxon>
        <taxon>Bacillota</taxon>
        <taxon>Bacilli</taxon>
        <taxon>Lactobacillales</taxon>
        <taxon>Lactobacillaceae</taxon>
        <taxon>Ligilactobacillus</taxon>
    </lineage>
</organism>
<evidence type="ECO:0000313" key="2">
    <source>
        <dbReference type="Proteomes" id="UP000018559"/>
    </source>
</evidence>
<dbReference type="NCBIfam" id="NF047353">
    <property type="entry name" value="tube_lmo2291"/>
    <property type="match status" value="1"/>
</dbReference>
<dbReference type="PATRIC" id="fig|1392007.3.peg.77"/>
<gene>
    <name evidence="1" type="ORF">LEQ_1152</name>
</gene>
<protein>
    <submittedName>
        <fullName evidence="1">Minor capsid protein</fullName>
    </submittedName>
</protein>
<sequence>MAETHAIKGTEDPKTGFLLNSKQKFYIDTTGGDDLDTISDGTWARLAVGVTQVTPAGNETTNTDAYYSDESFGSNDVIGKRPQLTFTGNRYAGDKAQDYIVSLEYAIGEAVKTRLIWQRTDGSVIVAKVTVMTIVVSGGNANAKQTFSFVLGFNGKPVQPNGTIAIDESTGKLTLSGSDQE</sequence>
<dbReference type="Proteomes" id="UP000018559">
    <property type="component" value="Unassembled WGS sequence"/>
</dbReference>
<reference evidence="1 2" key="1">
    <citation type="journal article" date="2014" name="Genome Announc.">
        <title>The Genome of the Predominant Equine Lactobacillus Species, Lactobacillus equi, Is Reflective of Its Lifestyle Adaptations to an Herbivorous Host.</title>
        <authorList>
            <person name="O'Donnell M.M."/>
            <person name="Harris H.M."/>
            <person name="O'Toole P.W."/>
            <person name="Ross R.P."/>
        </authorList>
    </citation>
    <scope>NUCLEOTIDE SEQUENCE [LARGE SCALE GENOMIC DNA]</scope>
    <source>
        <strain evidence="1 2">DPC 6820</strain>
    </source>
</reference>
<dbReference type="AlphaFoldDB" id="V7HXX4"/>
<dbReference type="EMBL" id="AWWH01000011">
    <property type="protein sequence ID" value="ETA75094.1"/>
    <property type="molecule type" value="Genomic_DNA"/>
</dbReference>
<comment type="caution">
    <text evidence="1">The sequence shown here is derived from an EMBL/GenBank/DDBJ whole genome shotgun (WGS) entry which is preliminary data.</text>
</comment>